<feature type="transmembrane region" description="Helical" evidence="1">
    <location>
        <begin position="107"/>
        <end position="127"/>
    </location>
</feature>
<dbReference type="EMBL" id="JBHMAX010000010">
    <property type="protein sequence ID" value="MFB9731396.1"/>
    <property type="molecule type" value="Genomic_DNA"/>
</dbReference>
<evidence type="ECO:0000313" key="2">
    <source>
        <dbReference type="EMBL" id="MFB9731396.1"/>
    </source>
</evidence>
<dbReference type="RefSeq" id="WP_075957981.1">
    <property type="nucleotide sequence ID" value="NZ_JBHMAX010000010.1"/>
</dbReference>
<feature type="transmembrane region" description="Helical" evidence="1">
    <location>
        <begin position="12"/>
        <end position="29"/>
    </location>
</feature>
<evidence type="ECO:0008006" key="4">
    <source>
        <dbReference type="Google" id="ProtNLM"/>
    </source>
</evidence>
<keyword evidence="1" id="KW-1133">Transmembrane helix</keyword>
<reference evidence="2 3" key="1">
    <citation type="submission" date="2024-09" db="EMBL/GenBank/DDBJ databases">
        <authorList>
            <person name="Sun Q."/>
            <person name="Mori K."/>
        </authorList>
    </citation>
    <scope>NUCLEOTIDE SEQUENCE [LARGE SCALE GENOMIC DNA]</scope>
    <source>
        <strain evidence="2 3">JCM 12763</strain>
    </source>
</reference>
<organism evidence="2 3">
    <name type="scientific">Ornithinimicrobium kibberense</name>
    <dbReference type="NCBI Taxonomy" id="282060"/>
    <lineage>
        <taxon>Bacteria</taxon>
        <taxon>Bacillati</taxon>
        <taxon>Actinomycetota</taxon>
        <taxon>Actinomycetes</taxon>
        <taxon>Micrococcales</taxon>
        <taxon>Ornithinimicrobiaceae</taxon>
        <taxon>Ornithinimicrobium</taxon>
    </lineage>
</organism>
<gene>
    <name evidence="2" type="ORF">ACFFN0_05015</name>
</gene>
<feature type="transmembrane region" description="Helical" evidence="1">
    <location>
        <begin position="35"/>
        <end position="52"/>
    </location>
</feature>
<dbReference type="Proteomes" id="UP001589613">
    <property type="component" value="Unassembled WGS sequence"/>
</dbReference>
<feature type="transmembrane region" description="Helical" evidence="1">
    <location>
        <begin position="82"/>
        <end position="101"/>
    </location>
</feature>
<proteinExistence type="predicted"/>
<keyword evidence="1" id="KW-0472">Membrane</keyword>
<keyword evidence="1" id="KW-0812">Transmembrane</keyword>
<comment type="caution">
    <text evidence="2">The sequence shown here is derived from an EMBL/GenBank/DDBJ whole genome shotgun (WGS) entry which is preliminary data.</text>
</comment>
<evidence type="ECO:0000313" key="3">
    <source>
        <dbReference type="Proteomes" id="UP001589613"/>
    </source>
</evidence>
<evidence type="ECO:0000256" key="1">
    <source>
        <dbReference type="SAM" id="Phobius"/>
    </source>
</evidence>
<keyword evidence="3" id="KW-1185">Reference proteome</keyword>
<sequence>MASRARLQDRLFSLLTTVAALVVLVVGLSRGNVRFAVLGMLFFLGYGVLHSVSRRLMPAARLLDGSEADQAERMAQFRATRLTGQVALGVAAVALVAELSVQWPPALWVAGTAMLVVAVFVGALWFYGRGARR</sequence>
<name>A0ABV5V0S7_9MICO</name>
<accession>A0ABV5V0S7</accession>
<protein>
    <recommendedName>
        <fullName evidence="4">DUF2178 domain-containing protein</fullName>
    </recommendedName>
</protein>